<name>A0A9Q0MNC7_9DIPT</name>
<dbReference type="InterPro" id="IPR031874">
    <property type="entry name" value="Cuticle_Acp1"/>
</dbReference>
<dbReference type="Proteomes" id="UP001151699">
    <property type="component" value="Unassembled WGS sequence"/>
</dbReference>
<evidence type="ECO:0000313" key="3">
    <source>
        <dbReference type="Proteomes" id="UP001151699"/>
    </source>
</evidence>
<dbReference type="PANTHER" id="PTHR12336:SF0">
    <property type="entry name" value="ADULT CUTICLE PROTEIN 1-RELATED"/>
    <property type="match status" value="1"/>
</dbReference>
<dbReference type="PANTHER" id="PTHR12336">
    <property type="entry name" value="ADULT CUTICLE PROTEIN 1-RELATED"/>
    <property type="match status" value="1"/>
</dbReference>
<dbReference type="Pfam" id="PF15955">
    <property type="entry name" value="Cuticle_4"/>
    <property type="match status" value="1"/>
</dbReference>
<feature type="signal peptide" evidence="1">
    <location>
        <begin position="1"/>
        <end position="18"/>
    </location>
</feature>
<proteinExistence type="predicted"/>
<evidence type="ECO:0000256" key="1">
    <source>
        <dbReference type="SAM" id="SignalP"/>
    </source>
</evidence>
<gene>
    <name evidence="2" type="primary">Acp1_1</name>
    <name evidence="2" type="ORF">Bhyg_17151</name>
</gene>
<dbReference type="AlphaFoldDB" id="A0A9Q0MNC7"/>
<organism evidence="2 3">
    <name type="scientific">Pseudolycoriella hygida</name>
    <dbReference type="NCBI Taxonomy" id="35572"/>
    <lineage>
        <taxon>Eukaryota</taxon>
        <taxon>Metazoa</taxon>
        <taxon>Ecdysozoa</taxon>
        <taxon>Arthropoda</taxon>
        <taxon>Hexapoda</taxon>
        <taxon>Insecta</taxon>
        <taxon>Pterygota</taxon>
        <taxon>Neoptera</taxon>
        <taxon>Endopterygota</taxon>
        <taxon>Diptera</taxon>
        <taxon>Nematocera</taxon>
        <taxon>Sciaroidea</taxon>
        <taxon>Sciaridae</taxon>
        <taxon>Pseudolycoriella</taxon>
    </lineage>
</organism>
<sequence>MKFAIAVVILALGVFAQAGYVPLAYNLPYAAPYAPLSYTARSLPLTYAAAPAIHYDYAPAVHTYAELRTPAAAIIPVAAEGTYTALNKGAVHVASLPGHSQSISSVNLEPALGTY</sequence>
<dbReference type="OrthoDB" id="7789365at2759"/>
<comment type="caution">
    <text evidence="2">The sequence shown here is derived from an EMBL/GenBank/DDBJ whole genome shotgun (WGS) entry which is preliminary data.</text>
</comment>
<protein>
    <submittedName>
        <fullName evidence="2">Adult cuticle protein 1</fullName>
    </submittedName>
</protein>
<feature type="chain" id="PRO_5040298114" evidence="1">
    <location>
        <begin position="19"/>
        <end position="115"/>
    </location>
</feature>
<reference evidence="2" key="1">
    <citation type="submission" date="2022-07" db="EMBL/GenBank/DDBJ databases">
        <authorList>
            <person name="Trinca V."/>
            <person name="Uliana J.V.C."/>
            <person name="Torres T.T."/>
            <person name="Ward R.J."/>
            <person name="Monesi N."/>
        </authorList>
    </citation>
    <scope>NUCLEOTIDE SEQUENCE</scope>
    <source>
        <strain evidence="2">HSMRA1968</strain>
        <tissue evidence="2">Whole embryos</tissue>
    </source>
</reference>
<dbReference type="EMBL" id="WJQU01002604">
    <property type="protein sequence ID" value="KAJ6632680.1"/>
    <property type="molecule type" value="Genomic_DNA"/>
</dbReference>
<keyword evidence="3" id="KW-1185">Reference proteome</keyword>
<evidence type="ECO:0000313" key="2">
    <source>
        <dbReference type="EMBL" id="KAJ6632680.1"/>
    </source>
</evidence>
<keyword evidence="1" id="KW-0732">Signal</keyword>
<accession>A0A9Q0MNC7</accession>